<dbReference type="GO" id="GO:0000287">
    <property type="term" value="F:magnesium ion binding"/>
    <property type="evidence" value="ECO:0007669"/>
    <property type="project" value="InterPro"/>
</dbReference>
<dbReference type="InterPro" id="IPR008822">
    <property type="entry name" value="Endonuclease_RusA-like"/>
</dbReference>
<name>A0A6J5MD23_9CAUD</name>
<dbReference type="SUPFAM" id="SSF103084">
    <property type="entry name" value="Holliday junction resolvase RusA"/>
    <property type="match status" value="1"/>
</dbReference>
<evidence type="ECO:0000313" key="1">
    <source>
        <dbReference type="EMBL" id="CAB4141669.1"/>
    </source>
</evidence>
<reference evidence="1" key="1">
    <citation type="submission" date="2020-04" db="EMBL/GenBank/DDBJ databases">
        <authorList>
            <person name="Chiriac C."/>
            <person name="Salcher M."/>
            <person name="Ghai R."/>
            <person name="Kavagutti S V."/>
        </authorList>
    </citation>
    <scope>NUCLEOTIDE SEQUENCE</scope>
</reference>
<dbReference type="EMBL" id="LR796394">
    <property type="protein sequence ID" value="CAB4141669.1"/>
    <property type="molecule type" value="Genomic_DNA"/>
</dbReference>
<dbReference type="GO" id="GO:0006281">
    <property type="term" value="P:DNA repair"/>
    <property type="evidence" value="ECO:0007669"/>
    <property type="project" value="InterPro"/>
</dbReference>
<protein>
    <submittedName>
        <fullName evidence="1">Rus Holliday junction resolvase</fullName>
    </submittedName>
</protein>
<dbReference type="Pfam" id="PF05866">
    <property type="entry name" value="RusA"/>
    <property type="match status" value="1"/>
</dbReference>
<proteinExistence type="predicted"/>
<dbReference type="InterPro" id="IPR036614">
    <property type="entry name" value="RusA-like_sf"/>
</dbReference>
<gene>
    <name evidence="1" type="ORF">UFOVP420_37</name>
</gene>
<dbReference type="Gene3D" id="3.30.1330.70">
    <property type="entry name" value="Holliday junction resolvase RusA"/>
    <property type="match status" value="1"/>
</dbReference>
<sequence length="142" mass="15832">MTFMVQFPIDANPVPKGRPKFSKIGGFVRTYTPRKTSDYETIVRETAKQAMGPTEVLETPVAVYLYIRLPIPKSYPKKRLEACLRGLERPIKKPDIDNLAKSVLDGLNGVVYVDDGQIVSLHVTKVYSSAPGVDVLIKEELP</sequence>
<dbReference type="GO" id="GO:0006310">
    <property type="term" value="P:DNA recombination"/>
    <property type="evidence" value="ECO:0007669"/>
    <property type="project" value="InterPro"/>
</dbReference>
<organism evidence="1">
    <name type="scientific">uncultured Caudovirales phage</name>
    <dbReference type="NCBI Taxonomy" id="2100421"/>
    <lineage>
        <taxon>Viruses</taxon>
        <taxon>Duplodnaviria</taxon>
        <taxon>Heunggongvirae</taxon>
        <taxon>Uroviricota</taxon>
        <taxon>Caudoviricetes</taxon>
        <taxon>Peduoviridae</taxon>
        <taxon>Maltschvirus</taxon>
        <taxon>Maltschvirus maltsch</taxon>
    </lineage>
</organism>
<accession>A0A6J5MD23</accession>